<comment type="caution">
    <text evidence="1">The sequence shown here is derived from an EMBL/GenBank/DDBJ whole genome shotgun (WGS) entry which is preliminary data.</text>
</comment>
<proteinExistence type="predicted"/>
<keyword evidence="2" id="KW-1185">Reference proteome</keyword>
<evidence type="ECO:0000313" key="1">
    <source>
        <dbReference type="EMBL" id="KAI0031888.1"/>
    </source>
</evidence>
<dbReference type="Proteomes" id="UP000814128">
    <property type="component" value="Unassembled WGS sequence"/>
</dbReference>
<reference evidence="1" key="2">
    <citation type="journal article" date="2022" name="New Phytol.">
        <title>Evolutionary transition to the ectomycorrhizal habit in the genomes of a hyperdiverse lineage of mushroom-forming fungi.</title>
        <authorList>
            <person name="Looney B."/>
            <person name="Miyauchi S."/>
            <person name="Morin E."/>
            <person name="Drula E."/>
            <person name="Courty P.E."/>
            <person name="Kohler A."/>
            <person name="Kuo A."/>
            <person name="LaButti K."/>
            <person name="Pangilinan J."/>
            <person name="Lipzen A."/>
            <person name="Riley R."/>
            <person name="Andreopoulos W."/>
            <person name="He G."/>
            <person name="Johnson J."/>
            <person name="Nolan M."/>
            <person name="Tritt A."/>
            <person name="Barry K.W."/>
            <person name="Grigoriev I.V."/>
            <person name="Nagy L.G."/>
            <person name="Hibbett D."/>
            <person name="Henrissat B."/>
            <person name="Matheny P.B."/>
            <person name="Labbe J."/>
            <person name="Martin F.M."/>
        </authorList>
    </citation>
    <scope>NUCLEOTIDE SEQUENCE</scope>
    <source>
        <strain evidence="1">EC-137</strain>
    </source>
</reference>
<gene>
    <name evidence="1" type="ORF">K488DRAFT_86391</name>
</gene>
<reference evidence="1" key="1">
    <citation type="submission" date="2021-02" db="EMBL/GenBank/DDBJ databases">
        <authorList>
            <consortium name="DOE Joint Genome Institute"/>
            <person name="Ahrendt S."/>
            <person name="Looney B.P."/>
            <person name="Miyauchi S."/>
            <person name="Morin E."/>
            <person name="Drula E."/>
            <person name="Courty P.E."/>
            <person name="Chicoki N."/>
            <person name="Fauchery L."/>
            <person name="Kohler A."/>
            <person name="Kuo A."/>
            <person name="Labutti K."/>
            <person name="Pangilinan J."/>
            <person name="Lipzen A."/>
            <person name="Riley R."/>
            <person name="Andreopoulos W."/>
            <person name="He G."/>
            <person name="Johnson J."/>
            <person name="Barry K.W."/>
            <person name="Grigoriev I.V."/>
            <person name="Nagy L."/>
            <person name="Hibbett D."/>
            <person name="Henrissat B."/>
            <person name="Matheny P.B."/>
            <person name="Labbe J."/>
            <person name="Martin F."/>
        </authorList>
    </citation>
    <scope>NUCLEOTIDE SEQUENCE</scope>
    <source>
        <strain evidence="1">EC-137</strain>
    </source>
</reference>
<organism evidence="1 2">
    <name type="scientific">Vararia minispora EC-137</name>
    <dbReference type="NCBI Taxonomy" id="1314806"/>
    <lineage>
        <taxon>Eukaryota</taxon>
        <taxon>Fungi</taxon>
        <taxon>Dikarya</taxon>
        <taxon>Basidiomycota</taxon>
        <taxon>Agaricomycotina</taxon>
        <taxon>Agaricomycetes</taxon>
        <taxon>Russulales</taxon>
        <taxon>Lachnocladiaceae</taxon>
        <taxon>Vararia</taxon>
    </lineage>
</organism>
<evidence type="ECO:0000313" key="2">
    <source>
        <dbReference type="Proteomes" id="UP000814128"/>
    </source>
</evidence>
<dbReference type="EMBL" id="MU273564">
    <property type="protein sequence ID" value="KAI0031888.1"/>
    <property type="molecule type" value="Genomic_DNA"/>
</dbReference>
<protein>
    <submittedName>
        <fullName evidence="1">Uncharacterized protein</fullName>
    </submittedName>
</protein>
<name>A0ACB8QJ68_9AGAM</name>
<accession>A0ACB8QJ68</accession>
<sequence>MSNASNPPTHLVALPSLSSHLSSLPQAKSIANVPIYTSSMAGHHAAHSEAKVRPSPRPLQLQPTRSALQLRQALSQTSQSSAPAYASYTTSPSQSPAPGAQPLMMRKPVRTK</sequence>